<protein>
    <submittedName>
        <fullName evidence="2">Uncharacterized protein</fullName>
    </submittedName>
</protein>
<feature type="region of interest" description="Disordered" evidence="1">
    <location>
        <begin position="1"/>
        <end position="24"/>
    </location>
</feature>
<comment type="caution">
    <text evidence="2">The sequence shown here is derived from an EMBL/GenBank/DDBJ whole genome shotgun (WGS) entry which is preliminary data.</text>
</comment>
<evidence type="ECO:0000313" key="2">
    <source>
        <dbReference type="EMBL" id="KAK7475100.1"/>
    </source>
</evidence>
<sequence>MNWTTTAAGSKVTRVPGIDATEDCPPSAPLHQAGQLMEMPTPWHHSLLLQQASKQQTAGKGATRFCVSRQHSRASNERRLPHWSVVFCRVTRPKDKQIQVLEPAVAGNVCFCKTFQPF</sequence>
<organism evidence="2 3">
    <name type="scientific">Batillaria attramentaria</name>
    <dbReference type="NCBI Taxonomy" id="370345"/>
    <lineage>
        <taxon>Eukaryota</taxon>
        <taxon>Metazoa</taxon>
        <taxon>Spiralia</taxon>
        <taxon>Lophotrochozoa</taxon>
        <taxon>Mollusca</taxon>
        <taxon>Gastropoda</taxon>
        <taxon>Caenogastropoda</taxon>
        <taxon>Sorbeoconcha</taxon>
        <taxon>Cerithioidea</taxon>
        <taxon>Batillariidae</taxon>
        <taxon>Batillaria</taxon>
    </lineage>
</organism>
<keyword evidence="3" id="KW-1185">Reference proteome</keyword>
<dbReference type="Proteomes" id="UP001519460">
    <property type="component" value="Unassembled WGS sequence"/>
</dbReference>
<name>A0ABD0JJI7_9CAEN</name>
<reference evidence="2 3" key="1">
    <citation type="journal article" date="2023" name="Sci. Data">
        <title>Genome assembly of the Korean intertidal mud-creeper Batillaria attramentaria.</title>
        <authorList>
            <person name="Patra A.K."/>
            <person name="Ho P.T."/>
            <person name="Jun S."/>
            <person name="Lee S.J."/>
            <person name="Kim Y."/>
            <person name="Won Y.J."/>
        </authorList>
    </citation>
    <scope>NUCLEOTIDE SEQUENCE [LARGE SCALE GENOMIC DNA]</scope>
    <source>
        <strain evidence="2">Wonlab-2016</strain>
    </source>
</reference>
<accession>A0ABD0JJI7</accession>
<evidence type="ECO:0000313" key="3">
    <source>
        <dbReference type="Proteomes" id="UP001519460"/>
    </source>
</evidence>
<dbReference type="AlphaFoldDB" id="A0ABD0JJI7"/>
<evidence type="ECO:0000256" key="1">
    <source>
        <dbReference type="SAM" id="MobiDB-lite"/>
    </source>
</evidence>
<gene>
    <name evidence="2" type="ORF">BaRGS_00033652</name>
</gene>
<dbReference type="EMBL" id="JACVVK020000415">
    <property type="protein sequence ID" value="KAK7475100.1"/>
    <property type="molecule type" value="Genomic_DNA"/>
</dbReference>
<proteinExistence type="predicted"/>